<organism evidence="1 2">
    <name type="scientific">Pristionchus fissidentatus</name>
    <dbReference type="NCBI Taxonomy" id="1538716"/>
    <lineage>
        <taxon>Eukaryota</taxon>
        <taxon>Metazoa</taxon>
        <taxon>Ecdysozoa</taxon>
        <taxon>Nematoda</taxon>
        <taxon>Chromadorea</taxon>
        <taxon>Rhabditida</taxon>
        <taxon>Rhabditina</taxon>
        <taxon>Diplogasteromorpha</taxon>
        <taxon>Diplogasteroidea</taxon>
        <taxon>Neodiplogasteridae</taxon>
        <taxon>Pristionchus</taxon>
    </lineage>
</organism>
<protein>
    <submittedName>
        <fullName evidence="1">Uncharacterized protein</fullName>
    </submittedName>
</protein>
<comment type="caution">
    <text evidence="1">The sequence shown here is derived from an EMBL/GenBank/DDBJ whole genome shotgun (WGS) entry which is preliminary data.</text>
</comment>
<reference evidence="1" key="1">
    <citation type="submission" date="2023-10" db="EMBL/GenBank/DDBJ databases">
        <title>Genome assembly of Pristionchus species.</title>
        <authorList>
            <person name="Yoshida K."/>
            <person name="Sommer R.J."/>
        </authorList>
    </citation>
    <scope>NUCLEOTIDE SEQUENCE</scope>
    <source>
        <strain evidence="1">RS5133</strain>
    </source>
</reference>
<evidence type="ECO:0000313" key="2">
    <source>
        <dbReference type="Proteomes" id="UP001432322"/>
    </source>
</evidence>
<name>A0AAV5VBY2_9BILA</name>
<feature type="non-terminal residue" evidence="1">
    <location>
        <position position="1"/>
    </location>
</feature>
<feature type="non-terminal residue" evidence="1">
    <location>
        <position position="105"/>
    </location>
</feature>
<accession>A0AAV5VBY2</accession>
<dbReference type="EMBL" id="BTSY01000002">
    <property type="protein sequence ID" value="GMT15339.1"/>
    <property type="molecule type" value="Genomic_DNA"/>
</dbReference>
<dbReference type="AlphaFoldDB" id="A0AAV5VBY2"/>
<proteinExistence type="predicted"/>
<dbReference type="Proteomes" id="UP001432322">
    <property type="component" value="Unassembled WGS sequence"/>
</dbReference>
<sequence>IIFLPKISSESMLTGYKSDVRVNRSLYSFDGFTEDFRRDTNIKIDSKTCVGCLPCNGANCTVGAGVNYSTGPCESYTCIDSAGKMHVNNRFLMNRNLKCEERSWQ</sequence>
<keyword evidence="2" id="KW-1185">Reference proteome</keyword>
<evidence type="ECO:0000313" key="1">
    <source>
        <dbReference type="EMBL" id="GMT15339.1"/>
    </source>
</evidence>
<gene>
    <name evidence="1" type="ORF">PFISCL1PPCAC_6636</name>
</gene>